<dbReference type="GO" id="GO:0031956">
    <property type="term" value="F:medium-chain fatty acid-CoA ligase activity"/>
    <property type="evidence" value="ECO:0007669"/>
    <property type="project" value="TreeGrafter"/>
</dbReference>
<evidence type="ECO:0000256" key="2">
    <source>
        <dbReference type="ARBA" id="ARBA00022598"/>
    </source>
</evidence>
<dbReference type="STRING" id="1338011.BD94_3281"/>
<dbReference type="GO" id="GO:0006631">
    <property type="term" value="P:fatty acid metabolic process"/>
    <property type="evidence" value="ECO:0007669"/>
    <property type="project" value="TreeGrafter"/>
</dbReference>
<accession>A0A077EHE5</accession>
<dbReference type="PANTHER" id="PTHR43201:SF5">
    <property type="entry name" value="MEDIUM-CHAIN ACYL-COA LIGASE ACSF2, MITOCHONDRIAL"/>
    <property type="match status" value="1"/>
</dbReference>
<proteinExistence type="inferred from homology"/>
<evidence type="ECO:0000259" key="3">
    <source>
        <dbReference type="Pfam" id="PF00501"/>
    </source>
</evidence>
<dbReference type="Pfam" id="PF00501">
    <property type="entry name" value="AMP-binding"/>
    <property type="match status" value="1"/>
</dbReference>
<evidence type="ECO:0000313" key="5">
    <source>
        <dbReference type="Proteomes" id="UP000028933"/>
    </source>
</evidence>
<organism evidence="4 5">
    <name type="scientific">Elizabethkingia anophelis NUHP1</name>
    <dbReference type="NCBI Taxonomy" id="1338011"/>
    <lineage>
        <taxon>Bacteria</taxon>
        <taxon>Pseudomonadati</taxon>
        <taxon>Bacteroidota</taxon>
        <taxon>Flavobacteriia</taxon>
        <taxon>Flavobacteriales</taxon>
        <taxon>Weeksellaceae</taxon>
        <taxon>Elizabethkingia</taxon>
    </lineage>
</organism>
<dbReference type="InterPro" id="IPR000873">
    <property type="entry name" value="AMP-dep_synth/lig_dom"/>
</dbReference>
<dbReference type="SUPFAM" id="SSF56801">
    <property type="entry name" value="Acetyl-CoA synthetase-like"/>
    <property type="match status" value="1"/>
</dbReference>
<dbReference type="Gene3D" id="3.30.300.30">
    <property type="match status" value="1"/>
</dbReference>
<dbReference type="InterPro" id="IPR042099">
    <property type="entry name" value="ANL_N_sf"/>
</dbReference>
<name>A0A077EHE5_9FLAO</name>
<dbReference type="EMBL" id="CP007547">
    <property type="protein sequence ID" value="AIL47056.1"/>
    <property type="molecule type" value="Genomic_DNA"/>
</dbReference>
<keyword evidence="2 4" id="KW-0436">Ligase</keyword>
<sequence>MLIKAIQNNKNLTFHDLKSGVSKKIGDFYLQSYLFDEIKKSLVVLYLDNSLESIEIYLKFLNSKHAIALLNRNLEASLKQDIEESYLPQFIYDVVRDEIQGYSRIKEMSGIFRKNEISNAIINPSIKVLLSTSGTTGSPKFVKLSEDNIYQNALSIVDYLPINSKDKCPLNLPIYYSYGLSVLNSNMINGGDIYCNVKDVMNKEFWNDFNNIGFTSLAGVPYVYEMLNRIGFTKNKYPTLKYYTQAGGKLNEKLADIFTNYAIQNKVDFFIMYGQTEATARMSYLYANQEQSKLNSVGKAIKNGRFYIDDENSELIYNGPNVFGGYAEYLNDLQSYDDIDILRTGDIADIDENNYVYITGRLKRFVKILGNRINLDEIEQSIKKNFIEHIFYVTGKADQFLVISTISQDVDKTIISSFLNKKFGIHPAYIRYNFVEEFPLTTNGKIDYKKLSN</sequence>
<dbReference type="KEGG" id="eao:BD94_3281"/>
<feature type="domain" description="AMP-dependent synthetase/ligase" evidence="3">
    <location>
        <begin position="43"/>
        <end position="326"/>
    </location>
</feature>
<protein>
    <submittedName>
        <fullName evidence="4">Long-chain-fatty-acid--CoA ligase</fullName>
    </submittedName>
</protein>
<gene>
    <name evidence="4" type="ORF">BD94_3281</name>
</gene>
<dbReference type="AlphaFoldDB" id="A0A077EHE5"/>
<evidence type="ECO:0000313" key="4">
    <source>
        <dbReference type="EMBL" id="AIL47056.1"/>
    </source>
</evidence>
<evidence type="ECO:0000256" key="1">
    <source>
        <dbReference type="ARBA" id="ARBA00006432"/>
    </source>
</evidence>
<reference evidence="4" key="1">
    <citation type="journal article" date="2013" name="Lancet">
        <title>First case of E anophelis outbreak in an intensive-care unit.</title>
        <authorList>
            <person name="Teo J."/>
            <person name="Tan S.Y."/>
            <person name="Tay M."/>
            <person name="Ding Y."/>
            <person name="Kjelleberg S."/>
            <person name="Givskov M."/>
            <person name="Lin R.T."/>
            <person name="Yang L."/>
        </authorList>
    </citation>
    <scope>NUCLEOTIDE SEQUENCE [LARGE SCALE GENOMIC DNA]</scope>
    <source>
        <strain evidence="4">NUHP1</strain>
    </source>
</reference>
<comment type="similarity">
    <text evidence="1">Belongs to the ATP-dependent AMP-binding enzyme family.</text>
</comment>
<dbReference type="InterPro" id="IPR045851">
    <property type="entry name" value="AMP-bd_C_sf"/>
</dbReference>
<dbReference type="PANTHER" id="PTHR43201">
    <property type="entry name" value="ACYL-COA SYNTHETASE"/>
    <property type="match status" value="1"/>
</dbReference>
<reference evidence="4" key="2">
    <citation type="journal article" date="2015" name="Genome Biol. Evol.">
        <title>Complete Genome Sequence and Transcriptomic Analysis of the Novel Pathogen Elizabethkingia anophelis in Response to Oxidative Stress.</title>
        <authorList>
            <person name="Li Y."/>
            <person name="Liu Y."/>
            <person name="Chew S.C."/>
            <person name="Tay M."/>
            <person name="Salido M.M."/>
            <person name="Teo J."/>
            <person name="Lauro F.M."/>
            <person name="Givskov M."/>
            <person name="Yang L."/>
        </authorList>
    </citation>
    <scope>NUCLEOTIDE SEQUENCE</scope>
    <source>
        <strain evidence="4">NUHP1</strain>
    </source>
</reference>
<dbReference type="Gene3D" id="3.40.50.12780">
    <property type="entry name" value="N-terminal domain of ligase-like"/>
    <property type="match status" value="1"/>
</dbReference>
<dbReference type="RefSeq" id="WP_029728309.1">
    <property type="nucleotide sequence ID" value="NZ_CP007547.1"/>
</dbReference>
<dbReference type="eggNOG" id="COG0318">
    <property type="taxonomic scope" value="Bacteria"/>
</dbReference>
<dbReference type="HOGENOM" id="CLU_000022_59_10_10"/>
<dbReference type="Proteomes" id="UP000028933">
    <property type="component" value="Chromosome"/>
</dbReference>